<evidence type="ECO:0000313" key="3">
    <source>
        <dbReference type="EMBL" id="CAB4036661.1"/>
    </source>
</evidence>
<dbReference type="Proteomes" id="UP001152795">
    <property type="component" value="Unassembled WGS sequence"/>
</dbReference>
<keyword evidence="4" id="KW-1185">Reference proteome</keyword>
<feature type="non-terminal residue" evidence="3">
    <location>
        <position position="94"/>
    </location>
</feature>
<name>A0A6S7JZX3_PARCT</name>
<gene>
    <name evidence="3" type="ORF">PACLA_8A072897</name>
</gene>
<protein>
    <submittedName>
        <fullName evidence="3">Uncharacterized protein</fullName>
    </submittedName>
</protein>
<reference evidence="3" key="1">
    <citation type="submission" date="2020-04" db="EMBL/GenBank/DDBJ databases">
        <authorList>
            <person name="Alioto T."/>
            <person name="Alioto T."/>
            <person name="Gomez Garrido J."/>
        </authorList>
    </citation>
    <scope>NUCLEOTIDE SEQUENCE</scope>
    <source>
        <strain evidence="3">A484AB</strain>
    </source>
</reference>
<evidence type="ECO:0000256" key="1">
    <source>
        <dbReference type="SAM" id="MobiDB-lite"/>
    </source>
</evidence>
<accession>A0A6S7JZX3</accession>
<dbReference type="EMBL" id="CACRXK020022270">
    <property type="protein sequence ID" value="CAB4036661.1"/>
    <property type="molecule type" value="Genomic_DNA"/>
</dbReference>
<comment type="caution">
    <text evidence="3">The sequence shown here is derived from an EMBL/GenBank/DDBJ whole genome shotgun (WGS) entry which is preliminary data.</text>
</comment>
<keyword evidence="2" id="KW-0472">Membrane</keyword>
<feature type="compositionally biased region" description="Polar residues" evidence="1">
    <location>
        <begin position="10"/>
        <end position="20"/>
    </location>
</feature>
<evidence type="ECO:0000256" key="2">
    <source>
        <dbReference type="SAM" id="Phobius"/>
    </source>
</evidence>
<keyword evidence="2" id="KW-1133">Transmembrane helix</keyword>
<feature type="compositionally biased region" description="Gly residues" evidence="1">
    <location>
        <begin position="71"/>
        <end position="81"/>
    </location>
</feature>
<feature type="region of interest" description="Disordered" evidence="1">
    <location>
        <begin position="56"/>
        <end position="94"/>
    </location>
</feature>
<dbReference type="AlphaFoldDB" id="A0A6S7JZX3"/>
<feature type="region of interest" description="Disordered" evidence="1">
    <location>
        <begin position="1"/>
        <end position="23"/>
    </location>
</feature>
<evidence type="ECO:0000313" key="4">
    <source>
        <dbReference type="Proteomes" id="UP001152795"/>
    </source>
</evidence>
<sequence length="94" mass="9861">MSTPKLELQQGGSSSSNLVTETRKPSKVRFLLGILLIIFLVLAIVFIVLYVNEKKDDEGDGSVVGRNNTQGQGGGSQGGHGQLCEDPSCVISAG</sequence>
<proteinExistence type="predicted"/>
<organism evidence="3 4">
    <name type="scientific">Paramuricea clavata</name>
    <name type="common">Red gorgonian</name>
    <name type="synonym">Violescent sea-whip</name>
    <dbReference type="NCBI Taxonomy" id="317549"/>
    <lineage>
        <taxon>Eukaryota</taxon>
        <taxon>Metazoa</taxon>
        <taxon>Cnidaria</taxon>
        <taxon>Anthozoa</taxon>
        <taxon>Octocorallia</taxon>
        <taxon>Malacalcyonacea</taxon>
        <taxon>Plexauridae</taxon>
        <taxon>Paramuricea</taxon>
    </lineage>
</organism>
<feature type="transmembrane region" description="Helical" evidence="2">
    <location>
        <begin position="30"/>
        <end position="51"/>
    </location>
</feature>
<keyword evidence="2" id="KW-0812">Transmembrane</keyword>